<evidence type="ECO:0000313" key="3">
    <source>
        <dbReference type="Proteomes" id="UP001595764"/>
    </source>
</evidence>
<gene>
    <name evidence="2" type="ORF">ACFORO_04980</name>
</gene>
<protein>
    <submittedName>
        <fullName evidence="2">Uncharacterized protein</fullName>
    </submittedName>
</protein>
<accession>A0ABV7QB16</accession>
<dbReference type="RefSeq" id="WP_377871940.1">
    <property type="nucleotide sequence ID" value="NZ_JBHMAY010000035.1"/>
</dbReference>
<dbReference type="Proteomes" id="UP001595764">
    <property type="component" value="Unassembled WGS sequence"/>
</dbReference>
<name>A0ABV7QB16_9PSEU</name>
<dbReference type="EMBL" id="JBHRWI010000005">
    <property type="protein sequence ID" value="MFC3509510.1"/>
    <property type="molecule type" value="Genomic_DNA"/>
</dbReference>
<comment type="caution">
    <text evidence="2">The sequence shown here is derived from an EMBL/GenBank/DDBJ whole genome shotgun (WGS) entry which is preliminary data.</text>
</comment>
<evidence type="ECO:0000256" key="1">
    <source>
        <dbReference type="SAM" id="MobiDB-lite"/>
    </source>
</evidence>
<reference evidence="3" key="1">
    <citation type="journal article" date="2019" name="Int. J. Syst. Evol. Microbiol.">
        <title>The Global Catalogue of Microorganisms (GCM) 10K type strain sequencing project: providing services to taxonomists for standard genome sequencing and annotation.</title>
        <authorList>
            <consortium name="The Broad Institute Genomics Platform"/>
            <consortium name="The Broad Institute Genome Sequencing Center for Infectious Disease"/>
            <person name="Wu L."/>
            <person name="Ma J."/>
        </authorList>
    </citation>
    <scope>NUCLEOTIDE SEQUENCE [LARGE SCALE GENOMIC DNA]</scope>
    <source>
        <strain evidence="3">CGMCC 4.7682</strain>
    </source>
</reference>
<organism evidence="2 3">
    <name type="scientific">Amycolatopsis halotolerans</name>
    <dbReference type="NCBI Taxonomy" id="330083"/>
    <lineage>
        <taxon>Bacteria</taxon>
        <taxon>Bacillati</taxon>
        <taxon>Actinomycetota</taxon>
        <taxon>Actinomycetes</taxon>
        <taxon>Pseudonocardiales</taxon>
        <taxon>Pseudonocardiaceae</taxon>
        <taxon>Amycolatopsis</taxon>
    </lineage>
</organism>
<proteinExistence type="predicted"/>
<sequence length="116" mass="12167">MARTRRAGFTEHDAVVNGSKLHYAQGPAGAAADPRTDRRLAEPRARAAGTGAGLHGVRGHGQSARAPEKYTAAAIGADLARFVEEIIGKRADSGHNVHGEKPARLAELVRAVTARL</sequence>
<keyword evidence="3" id="KW-1185">Reference proteome</keyword>
<feature type="region of interest" description="Disordered" evidence="1">
    <location>
        <begin position="24"/>
        <end position="65"/>
    </location>
</feature>
<feature type="compositionally biased region" description="Basic and acidic residues" evidence="1">
    <location>
        <begin position="34"/>
        <end position="45"/>
    </location>
</feature>
<evidence type="ECO:0000313" key="2">
    <source>
        <dbReference type="EMBL" id="MFC3509510.1"/>
    </source>
</evidence>